<dbReference type="RefSeq" id="WP_196989093.1">
    <property type="nucleotide sequence ID" value="NZ_JADWYR010000001.1"/>
</dbReference>
<sequence length="210" mass="24351">MAAVKEHPMHALAAFLPEKSFDKVVYYLHHYKVHLTVTRERKSVLGDYRNAVQGKNHRITVNINLNKYAFLITLLHELAHLLTYEKYGHRVAAHGKEWKSIYGNLLADFVGKQIFPADIEEELKQSLINPAASSCAEESLMRVLRRYDDKKEHVVLVEEIKLNELFATKDGRIFRKGEKLRKRFRCTEVKTGLVYLFSAIYEVLPVGVRK</sequence>
<dbReference type="Pfam" id="PF10263">
    <property type="entry name" value="SprT-like"/>
    <property type="match status" value="1"/>
</dbReference>
<protein>
    <submittedName>
        <fullName evidence="2">SprT-like domain-containing protein</fullName>
    </submittedName>
</protein>
<accession>A0A931GVE8</accession>
<dbReference type="GO" id="GO:0006950">
    <property type="term" value="P:response to stress"/>
    <property type="evidence" value="ECO:0007669"/>
    <property type="project" value="UniProtKB-ARBA"/>
</dbReference>
<comment type="caution">
    <text evidence="2">The sequence shown here is derived from an EMBL/GenBank/DDBJ whole genome shotgun (WGS) entry which is preliminary data.</text>
</comment>
<proteinExistence type="predicted"/>
<organism evidence="2 3">
    <name type="scientific">Panacibacter microcysteis</name>
    <dbReference type="NCBI Taxonomy" id="2793269"/>
    <lineage>
        <taxon>Bacteria</taxon>
        <taxon>Pseudomonadati</taxon>
        <taxon>Bacteroidota</taxon>
        <taxon>Chitinophagia</taxon>
        <taxon>Chitinophagales</taxon>
        <taxon>Chitinophagaceae</taxon>
        <taxon>Panacibacter</taxon>
    </lineage>
</organism>
<reference evidence="2" key="1">
    <citation type="submission" date="2020-11" db="EMBL/GenBank/DDBJ databases">
        <title>Bacterial whole genome sequence for Panacibacter sp. DH6.</title>
        <authorList>
            <person name="Le V."/>
            <person name="Ko S."/>
            <person name="Ahn C.-Y."/>
            <person name="Oh H.-M."/>
        </authorList>
    </citation>
    <scope>NUCLEOTIDE SEQUENCE</scope>
    <source>
        <strain evidence="2">DH6</strain>
    </source>
</reference>
<name>A0A931GVE8_9BACT</name>
<evidence type="ECO:0000313" key="3">
    <source>
        <dbReference type="Proteomes" id="UP000628448"/>
    </source>
</evidence>
<dbReference type="AlphaFoldDB" id="A0A931GVE8"/>
<gene>
    <name evidence="2" type="ORF">I5907_02150</name>
</gene>
<evidence type="ECO:0000313" key="2">
    <source>
        <dbReference type="EMBL" id="MBG9375013.1"/>
    </source>
</evidence>
<dbReference type="EMBL" id="JADWYR010000001">
    <property type="protein sequence ID" value="MBG9375013.1"/>
    <property type="molecule type" value="Genomic_DNA"/>
</dbReference>
<dbReference type="InterPro" id="IPR006640">
    <property type="entry name" value="SprT-like_domain"/>
</dbReference>
<dbReference type="Proteomes" id="UP000628448">
    <property type="component" value="Unassembled WGS sequence"/>
</dbReference>
<feature type="domain" description="SprT-like" evidence="1">
    <location>
        <begin position="33"/>
        <end position="102"/>
    </location>
</feature>
<evidence type="ECO:0000259" key="1">
    <source>
        <dbReference type="Pfam" id="PF10263"/>
    </source>
</evidence>
<keyword evidence="3" id="KW-1185">Reference proteome</keyword>